<dbReference type="InterPro" id="IPR009003">
    <property type="entry name" value="Peptidase_S1_PA"/>
</dbReference>
<evidence type="ECO:0000313" key="4">
    <source>
        <dbReference type="EMBL" id="EEC08765.1"/>
    </source>
</evidence>
<dbReference type="AlphaFoldDB" id="B7PQ93"/>
<gene>
    <name evidence="4" type="ORF">IscW_ISCW006166</name>
</gene>
<dbReference type="Proteomes" id="UP000001555">
    <property type="component" value="Unassembled WGS sequence"/>
</dbReference>
<feature type="non-terminal residue" evidence="4">
    <location>
        <position position="1"/>
    </location>
</feature>
<evidence type="ECO:0000256" key="1">
    <source>
        <dbReference type="ARBA" id="ARBA00023157"/>
    </source>
</evidence>
<evidence type="ECO:0000313" key="5">
    <source>
        <dbReference type="EnsemblMetazoa" id="ISCW006166-PA"/>
    </source>
</evidence>
<name>B7PQ93_IXOSC</name>
<dbReference type="VEuPathDB" id="VectorBase:ISCP_018255"/>
<keyword evidence="7" id="KW-1267">Proteomics identification</keyword>
<dbReference type="EnsemblMetazoa" id="ISCW006166-RA">
    <property type="protein sequence ID" value="ISCW006166-PA"/>
    <property type="gene ID" value="ISCW006166"/>
</dbReference>
<dbReference type="SMART" id="SM00020">
    <property type="entry name" value="Tryp_SPc"/>
    <property type="match status" value="1"/>
</dbReference>
<dbReference type="PROSITE" id="PS50240">
    <property type="entry name" value="TRYPSIN_DOM"/>
    <property type="match status" value="1"/>
</dbReference>
<evidence type="ECO:0000256" key="2">
    <source>
        <dbReference type="ARBA" id="ARBA00024195"/>
    </source>
</evidence>
<dbReference type="STRING" id="6945.B7PQ93"/>
<comment type="similarity">
    <text evidence="2">Belongs to the peptidase S1 family. CLIP subfamily.</text>
</comment>
<dbReference type="PaxDb" id="6945-B7PQ93"/>
<dbReference type="SUPFAM" id="SSF50494">
    <property type="entry name" value="Trypsin-like serine proteases"/>
    <property type="match status" value="1"/>
</dbReference>
<accession>B7PQ93</accession>
<dbReference type="GO" id="GO:0006508">
    <property type="term" value="P:proteolysis"/>
    <property type="evidence" value="ECO:0000318"/>
    <property type="project" value="GO_Central"/>
</dbReference>
<dbReference type="GO" id="GO:0005615">
    <property type="term" value="C:extracellular space"/>
    <property type="evidence" value="ECO:0000318"/>
    <property type="project" value="GO_Central"/>
</dbReference>
<dbReference type="Pfam" id="PF00089">
    <property type="entry name" value="Trypsin"/>
    <property type="match status" value="1"/>
</dbReference>
<keyword evidence="1" id="KW-1015">Disulfide bond</keyword>
<reference evidence="4 6" key="1">
    <citation type="submission" date="2008-03" db="EMBL/GenBank/DDBJ databases">
        <title>Annotation of Ixodes scapularis.</title>
        <authorList>
            <consortium name="Ixodes scapularis Genome Project Consortium"/>
            <person name="Caler E."/>
            <person name="Hannick L.I."/>
            <person name="Bidwell S."/>
            <person name="Joardar V."/>
            <person name="Thiagarajan M."/>
            <person name="Amedeo P."/>
            <person name="Galinsky K.J."/>
            <person name="Schobel S."/>
            <person name="Inman J."/>
            <person name="Hostetler J."/>
            <person name="Miller J."/>
            <person name="Hammond M."/>
            <person name="Megy K."/>
            <person name="Lawson D."/>
            <person name="Kodira C."/>
            <person name="Sutton G."/>
            <person name="Meyer J."/>
            <person name="Hill C.A."/>
            <person name="Birren B."/>
            <person name="Nene V."/>
            <person name="Collins F."/>
            <person name="Alarcon-Chaidez F."/>
            <person name="Wikel S."/>
            <person name="Strausberg R."/>
        </authorList>
    </citation>
    <scope>NUCLEOTIDE SEQUENCE [LARGE SCALE GENOMIC DNA]</scope>
    <source>
        <strain evidence="6">Wikel</strain>
        <strain evidence="4">Wikel colony</strain>
    </source>
</reference>
<reference evidence="5" key="2">
    <citation type="submission" date="2020-05" db="UniProtKB">
        <authorList>
            <consortium name="EnsemblMetazoa"/>
        </authorList>
    </citation>
    <scope>IDENTIFICATION</scope>
    <source>
        <strain evidence="5">wikel</strain>
    </source>
</reference>
<dbReference type="PANTHER" id="PTHR24256">
    <property type="entry name" value="TRYPTASE-RELATED"/>
    <property type="match status" value="1"/>
</dbReference>
<dbReference type="EC" id="3.4.21.4" evidence="4"/>
<dbReference type="GO" id="GO:0004252">
    <property type="term" value="F:serine-type endopeptidase activity"/>
    <property type="evidence" value="ECO:0000318"/>
    <property type="project" value="GO_Central"/>
</dbReference>
<dbReference type="HOGENOM" id="CLU_006842_13_1_1"/>
<protein>
    <submittedName>
        <fullName evidence="4 5">Trypsin, putative</fullName>
        <ecNumber evidence="4">3.4.21.4</ecNumber>
    </submittedName>
</protein>
<evidence type="ECO:0000313" key="6">
    <source>
        <dbReference type="Proteomes" id="UP000001555"/>
    </source>
</evidence>
<dbReference type="InterPro" id="IPR051487">
    <property type="entry name" value="Ser/Thr_Proteases_Immune/Dev"/>
</dbReference>
<sequence length="226" mass="24751">RYFCAATLVTARHVLAPAHCIVSFFGPCRSTPEILLVQLGNLLKNGERNTYGVQEIVLHPSYGPDTYANNLAVVVLKKEAILDDDVTPICLPENQDQSFDEYDCSATGWPNSALKVNRYDTLRKIGVPTMSNDVCQTKIKSESSLGKDYELKNDFMCCAMPSGIMSFQVSPCGLACVPRGPSGGRYMCAGVATLKEDVTMGPSIAGMFLRVSNHIPWIKSVLEKVY</sequence>
<evidence type="ECO:0000259" key="3">
    <source>
        <dbReference type="PROSITE" id="PS50240"/>
    </source>
</evidence>
<dbReference type="EMBL" id="ABJB010793323">
    <property type="status" value="NOT_ANNOTATED_CDS"/>
    <property type="molecule type" value="Genomic_DNA"/>
</dbReference>
<dbReference type="InterPro" id="IPR001254">
    <property type="entry name" value="Trypsin_dom"/>
</dbReference>
<feature type="domain" description="Peptidase S1" evidence="3">
    <location>
        <begin position="1"/>
        <end position="223"/>
    </location>
</feature>
<organism>
    <name type="scientific">Ixodes scapularis</name>
    <name type="common">Black-legged tick</name>
    <name type="synonym">Deer tick</name>
    <dbReference type="NCBI Taxonomy" id="6945"/>
    <lineage>
        <taxon>Eukaryota</taxon>
        <taxon>Metazoa</taxon>
        <taxon>Ecdysozoa</taxon>
        <taxon>Arthropoda</taxon>
        <taxon>Chelicerata</taxon>
        <taxon>Arachnida</taxon>
        <taxon>Acari</taxon>
        <taxon>Parasitiformes</taxon>
        <taxon>Ixodida</taxon>
        <taxon>Ixodoidea</taxon>
        <taxon>Ixodidae</taxon>
        <taxon>Ixodinae</taxon>
        <taxon>Ixodes</taxon>
    </lineage>
</organism>
<proteinExistence type="evidence at protein level"/>
<dbReference type="VEuPathDB" id="VectorBase:ISCI006166"/>
<dbReference type="Gene3D" id="2.40.10.10">
    <property type="entry name" value="Trypsin-like serine proteases"/>
    <property type="match status" value="1"/>
</dbReference>
<dbReference type="OrthoDB" id="6261922at2759"/>
<dbReference type="InterPro" id="IPR043504">
    <property type="entry name" value="Peptidase_S1_PA_chymotrypsin"/>
</dbReference>
<evidence type="ECO:0007829" key="7">
    <source>
        <dbReference type="PeptideAtlas" id="B7PQ93"/>
    </source>
</evidence>
<dbReference type="EMBL" id="DS763759">
    <property type="protein sequence ID" value="EEC08765.1"/>
    <property type="molecule type" value="Genomic_DNA"/>
</dbReference>
<dbReference type="VEuPathDB" id="VectorBase:ISCW006166"/>
<keyword evidence="6" id="KW-1185">Reference proteome</keyword>
<keyword evidence="4" id="KW-0378">Hydrolase</keyword>